<dbReference type="SUPFAM" id="SSF52833">
    <property type="entry name" value="Thioredoxin-like"/>
    <property type="match status" value="2"/>
</dbReference>
<keyword evidence="4" id="KW-1185">Reference proteome</keyword>
<evidence type="ECO:0000313" key="5">
    <source>
        <dbReference type="RefSeq" id="XP_011310287.1"/>
    </source>
</evidence>
<keyword evidence="2" id="KW-0812">Transmembrane</keyword>
<dbReference type="InterPro" id="IPR052792">
    <property type="entry name" value="Thioredoxin_dom-contain_11"/>
</dbReference>
<protein>
    <submittedName>
        <fullName evidence="5">Thioredoxin domain-containing protein 11</fullName>
    </submittedName>
</protein>
<dbReference type="Proteomes" id="UP000694866">
    <property type="component" value="Unplaced"/>
</dbReference>
<sequence length="890" mass="101703">MMLNEGKDESTRNVDYQNSPSDTESCNVASESPRNPSLEERIASKMLSYSRETICLFIGIFTFGIAFAALHTAAPRVSKPPLARPFFNENSMVIDFYKGQVSAMIERVSDSDFCFVMYYAPWDAQSQAVREEFEIVARQYHSQVFFSAINCWHPGSECRAQYPKIRSYPLLILYPLRGTGVQYKSVPTAPYMLAFLRSYLHPLTRISTEEDLQELLPHPVFVGFFNFSSLSMSPGYQEFYRASVRSLELDPNREVKFAVATSPLSISPSPLPSVSFYLWNETLIYPSTSPWTSDSLLQWLEASIHRVSAWLQPPGTKSLTLAPHLSSGPVILMFTPRNPLHPSNYNYNLLQEVALEYHDCESLWWTQKLIDKLRKERQTSKKNYLEMIQRCAELSNSNESPIPLSISLQRWVNDSCCAKIFMNKCLLCKRSLEHSGGVCNSPESLQDICSQKDVFRVRNEGDFEKNLCCDDDPRESAASAASSGAPGGARKFSSSIITGEDDPRSPENVRKRLAEESCKFLLLGNKYQPPIFPVVLEGDERRLEAACTTNKSLTFLAIDSLRYFHFAEALGIDLLRIQDKTAVVILDSAQESQYLLEGPLGRAVLVRFVQEFNNATLKRNLRSDSSRRYARDFQPVYQCREQPQDQVCVQELTTENFLGVVMDPERDVVVFYHSPYCAFCGAVSYVFLTVARYLKGMSNLAFVRIDGDNNDLPWEYSMNRYPAVLFFPAKRKEDSTVYPFTLPITIPNLLNFVLANLNDDSHIEALVNVCHTGAGEPPKDCVARIRRLCLDIIHNQLAIYRKLRRQRQYLSKMTISNKRREISRRLELVREIHLILSSVDDLETDLEKFSKILQKFRAYRRPKKIASETCEISRGEARDKRRIGSLRDEL</sequence>
<dbReference type="InterPro" id="IPR036249">
    <property type="entry name" value="Thioredoxin-like_sf"/>
</dbReference>
<feature type="compositionally biased region" description="Polar residues" evidence="1">
    <location>
        <begin position="13"/>
        <end position="35"/>
    </location>
</feature>
<dbReference type="Gene3D" id="3.40.30.10">
    <property type="entry name" value="Glutaredoxin"/>
    <property type="match status" value="2"/>
</dbReference>
<dbReference type="AlphaFoldDB" id="A0A9R1U7N0"/>
<evidence type="ECO:0000256" key="2">
    <source>
        <dbReference type="SAM" id="Phobius"/>
    </source>
</evidence>
<evidence type="ECO:0000256" key="1">
    <source>
        <dbReference type="SAM" id="MobiDB-lite"/>
    </source>
</evidence>
<evidence type="ECO:0000313" key="4">
    <source>
        <dbReference type="Proteomes" id="UP000694866"/>
    </source>
</evidence>
<feature type="domain" description="Thioredoxin" evidence="3">
    <location>
        <begin position="649"/>
        <end position="734"/>
    </location>
</feature>
<evidence type="ECO:0000259" key="3">
    <source>
        <dbReference type="Pfam" id="PF00085"/>
    </source>
</evidence>
<keyword evidence="2" id="KW-1133">Transmembrane helix</keyword>
<dbReference type="KEGG" id="fas:105270812"/>
<proteinExistence type="predicted"/>
<dbReference type="PANTHER" id="PTHR46497:SF1">
    <property type="entry name" value="THIOREDOXIN DOMAIN-CONTAINING PROTEIN 11"/>
    <property type="match status" value="1"/>
</dbReference>
<gene>
    <name evidence="5" type="primary">LOC105270812</name>
</gene>
<keyword evidence="2" id="KW-0472">Membrane</keyword>
<organism evidence="4 5">
    <name type="scientific">Fopius arisanus</name>
    <dbReference type="NCBI Taxonomy" id="64838"/>
    <lineage>
        <taxon>Eukaryota</taxon>
        <taxon>Metazoa</taxon>
        <taxon>Ecdysozoa</taxon>
        <taxon>Arthropoda</taxon>
        <taxon>Hexapoda</taxon>
        <taxon>Insecta</taxon>
        <taxon>Pterygota</taxon>
        <taxon>Neoptera</taxon>
        <taxon>Endopterygota</taxon>
        <taxon>Hymenoptera</taxon>
        <taxon>Apocrita</taxon>
        <taxon>Ichneumonoidea</taxon>
        <taxon>Braconidae</taxon>
        <taxon>Opiinae</taxon>
        <taxon>Fopius</taxon>
    </lineage>
</organism>
<name>A0A9R1U7N0_9HYME</name>
<feature type="region of interest" description="Disordered" evidence="1">
    <location>
        <begin position="478"/>
        <end position="508"/>
    </location>
</feature>
<dbReference type="GeneID" id="105270812"/>
<dbReference type="PANTHER" id="PTHR46497">
    <property type="entry name" value="THIOREDOXIN DOMAIN-CONTAINING PROTEIN 11"/>
    <property type="match status" value="1"/>
</dbReference>
<dbReference type="InterPro" id="IPR013766">
    <property type="entry name" value="Thioredoxin_domain"/>
</dbReference>
<accession>A0A9R1U7N0</accession>
<feature type="region of interest" description="Disordered" evidence="1">
    <location>
        <begin position="1"/>
        <end position="36"/>
    </location>
</feature>
<dbReference type="Pfam" id="PF00085">
    <property type="entry name" value="Thioredoxin"/>
    <property type="match status" value="1"/>
</dbReference>
<feature type="transmembrane region" description="Helical" evidence="2">
    <location>
        <begin position="54"/>
        <end position="74"/>
    </location>
</feature>
<feature type="compositionally biased region" description="Basic and acidic residues" evidence="1">
    <location>
        <begin position="1"/>
        <end position="12"/>
    </location>
</feature>
<dbReference type="RefSeq" id="XP_011310287.1">
    <property type="nucleotide sequence ID" value="XM_011311985.1"/>
</dbReference>
<reference evidence="5" key="1">
    <citation type="submission" date="2025-08" db="UniProtKB">
        <authorList>
            <consortium name="RefSeq"/>
        </authorList>
    </citation>
    <scope>IDENTIFICATION</scope>
    <source>
        <strain evidence="5">USDA-PBARC FA_bdor</strain>
        <tissue evidence="5">Whole organism</tissue>
    </source>
</reference>
<dbReference type="OrthoDB" id="1910803at2759"/>